<protein>
    <submittedName>
        <fullName evidence="1">Uncharacterized protein</fullName>
    </submittedName>
</protein>
<name>I3T4I2_LOTJA</name>
<dbReference type="AlphaFoldDB" id="I3T4I2"/>
<evidence type="ECO:0000313" key="1">
    <source>
        <dbReference type="EMBL" id="AFK47424.1"/>
    </source>
</evidence>
<dbReference type="EMBL" id="BT147630">
    <property type="protein sequence ID" value="AFK47424.1"/>
    <property type="molecule type" value="mRNA"/>
</dbReference>
<sequence>MKMFMMIHAPHVMQELPHRRRRMVIIGLVIIMGNTMVIAKDMFWTLLMQKSGILSLFYTGSNSEFLVYMQHGQSCFWRWKKAKNENWILHPMLLFG</sequence>
<organism evidence="1">
    <name type="scientific">Lotus japonicus</name>
    <name type="common">Lotus corniculatus var. japonicus</name>
    <dbReference type="NCBI Taxonomy" id="34305"/>
    <lineage>
        <taxon>Eukaryota</taxon>
        <taxon>Viridiplantae</taxon>
        <taxon>Streptophyta</taxon>
        <taxon>Embryophyta</taxon>
        <taxon>Tracheophyta</taxon>
        <taxon>Spermatophyta</taxon>
        <taxon>Magnoliopsida</taxon>
        <taxon>eudicotyledons</taxon>
        <taxon>Gunneridae</taxon>
        <taxon>Pentapetalae</taxon>
        <taxon>rosids</taxon>
        <taxon>fabids</taxon>
        <taxon>Fabales</taxon>
        <taxon>Fabaceae</taxon>
        <taxon>Papilionoideae</taxon>
        <taxon>50 kb inversion clade</taxon>
        <taxon>NPAAA clade</taxon>
        <taxon>Hologalegina</taxon>
        <taxon>robinioid clade</taxon>
        <taxon>Loteae</taxon>
        <taxon>Lotus</taxon>
    </lineage>
</organism>
<proteinExistence type="evidence at transcript level"/>
<reference evidence="1" key="1">
    <citation type="submission" date="2012-05" db="EMBL/GenBank/DDBJ databases">
        <authorList>
            <person name="Krishnakumar V."/>
            <person name="Cheung F."/>
            <person name="Xiao Y."/>
            <person name="Chan A."/>
            <person name="Moskal W.A."/>
            <person name="Town C.D."/>
        </authorList>
    </citation>
    <scope>NUCLEOTIDE SEQUENCE</scope>
</reference>
<accession>I3T4I2</accession>